<evidence type="ECO:0000313" key="5">
    <source>
        <dbReference type="Proteomes" id="UP000664617"/>
    </source>
</evidence>
<organism evidence="4 5">
    <name type="scientific">Myceligenerans salitolerans</name>
    <dbReference type="NCBI Taxonomy" id="1230528"/>
    <lineage>
        <taxon>Bacteria</taxon>
        <taxon>Bacillati</taxon>
        <taxon>Actinomycetota</taxon>
        <taxon>Actinomycetes</taxon>
        <taxon>Micrococcales</taxon>
        <taxon>Promicromonosporaceae</taxon>
        <taxon>Myceligenerans</taxon>
    </lineage>
</organism>
<sequence length="293" mass="30645">MSNMTKAQRREAARAEALAMQKKAQGRERMYRIVTLSLLGVLIAGLAVAIWLIFAESQKTPMERADNVPAGVVDETGIPVGEDGAAGTLVEGAPQVDVYVDFMCPVCGQFEAMNGADLTELRESGEVALVVHPVAILDRMSSGTEYSTRAASSAAWVADQAPEAFAEYHDLLFANQPAENSAGLSDEQLAAFAEQAGVPADVAQGIADGDATATYRDWVTASTDQATSAEELANPQTGQFGTPTVMLDGERFEDWATPGALRTAITGGSADESGDGSANEDADSGSEEESSGE</sequence>
<feature type="domain" description="Thioredoxin-like fold" evidence="3">
    <location>
        <begin position="94"/>
        <end position="265"/>
    </location>
</feature>
<feature type="transmembrane region" description="Helical" evidence="2">
    <location>
        <begin position="30"/>
        <end position="54"/>
    </location>
</feature>
<keyword evidence="5" id="KW-1185">Reference proteome</keyword>
<evidence type="ECO:0000256" key="1">
    <source>
        <dbReference type="SAM" id="MobiDB-lite"/>
    </source>
</evidence>
<protein>
    <submittedName>
        <fullName evidence="4">Thioredoxin domain-containing protein</fullName>
    </submittedName>
</protein>
<reference evidence="5" key="1">
    <citation type="submission" date="2023-07" db="EMBL/GenBank/DDBJ databases">
        <title>Myceligenerans salitolerans sp. nov., a halotolerant actinomycete isolated from a salt lake in Xinjiang, China.</title>
        <authorList>
            <person name="Guan T."/>
        </authorList>
    </citation>
    <scope>NUCLEOTIDE SEQUENCE [LARGE SCALE GENOMIC DNA]</scope>
    <source>
        <strain evidence="5">XHU 5031</strain>
    </source>
</reference>
<evidence type="ECO:0000259" key="3">
    <source>
        <dbReference type="Pfam" id="PF13462"/>
    </source>
</evidence>
<dbReference type="Gene3D" id="3.40.30.10">
    <property type="entry name" value="Glutaredoxin"/>
    <property type="match status" value="1"/>
</dbReference>
<dbReference type="InterPro" id="IPR036249">
    <property type="entry name" value="Thioredoxin-like_sf"/>
</dbReference>
<keyword evidence="2" id="KW-0472">Membrane</keyword>
<gene>
    <name evidence="4" type="ORF">J0911_18170</name>
</gene>
<dbReference type="RefSeq" id="WP_207276919.1">
    <property type="nucleotide sequence ID" value="NZ_JAFMPK010000048.1"/>
</dbReference>
<evidence type="ECO:0000313" key="4">
    <source>
        <dbReference type="EMBL" id="MBO0610954.1"/>
    </source>
</evidence>
<proteinExistence type="predicted"/>
<keyword evidence="2" id="KW-0812">Transmembrane</keyword>
<name>A0ABS3ID47_9MICO</name>
<dbReference type="Proteomes" id="UP000664617">
    <property type="component" value="Unassembled WGS sequence"/>
</dbReference>
<dbReference type="EMBL" id="JAFMPK010000048">
    <property type="protein sequence ID" value="MBO0610954.1"/>
    <property type="molecule type" value="Genomic_DNA"/>
</dbReference>
<keyword evidence="2" id="KW-1133">Transmembrane helix</keyword>
<dbReference type="Pfam" id="PF13462">
    <property type="entry name" value="Thioredoxin_4"/>
    <property type="match status" value="1"/>
</dbReference>
<feature type="compositionally biased region" description="Acidic residues" evidence="1">
    <location>
        <begin position="272"/>
        <end position="293"/>
    </location>
</feature>
<evidence type="ECO:0000256" key="2">
    <source>
        <dbReference type="SAM" id="Phobius"/>
    </source>
</evidence>
<comment type="caution">
    <text evidence="4">The sequence shown here is derived from an EMBL/GenBank/DDBJ whole genome shotgun (WGS) entry which is preliminary data.</text>
</comment>
<accession>A0ABS3ID47</accession>
<dbReference type="SUPFAM" id="SSF52833">
    <property type="entry name" value="Thioredoxin-like"/>
    <property type="match status" value="1"/>
</dbReference>
<dbReference type="InterPro" id="IPR012336">
    <property type="entry name" value="Thioredoxin-like_fold"/>
</dbReference>
<feature type="region of interest" description="Disordered" evidence="1">
    <location>
        <begin position="262"/>
        <end position="293"/>
    </location>
</feature>
<dbReference type="CDD" id="cd02972">
    <property type="entry name" value="DsbA_family"/>
    <property type="match status" value="1"/>
</dbReference>